<keyword evidence="11" id="KW-1185">Reference proteome</keyword>
<dbReference type="GO" id="GO:0015086">
    <property type="term" value="F:cadmium ion transmembrane transporter activity"/>
    <property type="evidence" value="ECO:0007669"/>
    <property type="project" value="TreeGrafter"/>
</dbReference>
<proteinExistence type="inferred from homology"/>
<dbReference type="Pfam" id="PF01545">
    <property type="entry name" value="Cation_efflux"/>
    <property type="match status" value="1"/>
</dbReference>
<dbReference type="Gene3D" id="1.20.1510.10">
    <property type="entry name" value="Cation efflux protein transmembrane domain"/>
    <property type="match status" value="1"/>
</dbReference>
<feature type="transmembrane region" description="Helical" evidence="7">
    <location>
        <begin position="97"/>
        <end position="118"/>
    </location>
</feature>
<dbReference type="GO" id="GO:0015093">
    <property type="term" value="F:ferrous iron transmembrane transporter activity"/>
    <property type="evidence" value="ECO:0007669"/>
    <property type="project" value="TreeGrafter"/>
</dbReference>
<dbReference type="PANTHER" id="PTHR43840:SF15">
    <property type="entry name" value="MITOCHONDRIAL METAL TRANSPORTER 1-RELATED"/>
    <property type="match status" value="1"/>
</dbReference>
<feature type="transmembrane region" description="Helical" evidence="7">
    <location>
        <begin position="130"/>
        <end position="153"/>
    </location>
</feature>
<evidence type="ECO:0000256" key="1">
    <source>
        <dbReference type="ARBA" id="ARBA00004141"/>
    </source>
</evidence>
<gene>
    <name evidence="10" type="ORF">SAMN06265348_102378</name>
</gene>
<feature type="transmembrane region" description="Helical" evidence="7">
    <location>
        <begin position="31"/>
        <end position="53"/>
    </location>
</feature>
<keyword evidence="6 7" id="KW-0472">Membrane</keyword>
<dbReference type="SUPFAM" id="SSF160240">
    <property type="entry name" value="Cation efflux protein cytoplasmic domain-like"/>
    <property type="match status" value="1"/>
</dbReference>
<dbReference type="GO" id="GO:0006882">
    <property type="term" value="P:intracellular zinc ion homeostasis"/>
    <property type="evidence" value="ECO:0007669"/>
    <property type="project" value="TreeGrafter"/>
</dbReference>
<keyword evidence="3" id="KW-0813">Transport</keyword>
<evidence type="ECO:0000256" key="4">
    <source>
        <dbReference type="ARBA" id="ARBA00022692"/>
    </source>
</evidence>
<evidence type="ECO:0000256" key="3">
    <source>
        <dbReference type="ARBA" id="ARBA00022448"/>
    </source>
</evidence>
<feature type="domain" description="Cation efflux protein cytoplasmic" evidence="9">
    <location>
        <begin position="247"/>
        <end position="309"/>
    </location>
</feature>
<dbReference type="SUPFAM" id="SSF161111">
    <property type="entry name" value="Cation efflux protein transmembrane domain-like"/>
    <property type="match status" value="1"/>
</dbReference>
<feature type="domain" description="Cation efflux protein transmembrane" evidence="8">
    <location>
        <begin position="32"/>
        <end position="226"/>
    </location>
</feature>
<dbReference type="PANTHER" id="PTHR43840">
    <property type="entry name" value="MITOCHONDRIAL METAL TRANSPORTER 1-RELATED"/>
    <property type="match status" value="1"/>
</dbReference>
<dbReference type="InterPro" id="IPR050291">
    <property type="entry name" value="CDF_Transporter"/>
</dbReference>
<dbReference type="InterPro" id="IPR002524">
    <property type="entry name" value="Cation_efflux"/>
</dbReference>
<feature type="transmembrane region" description="Helical" evidence="7">
    <location>
        <begin position="65"/>
        <end position="85"/>
    </location>
</feature>
<dbReference type="InterPro" id="IPR036837">
    <property type="entry name" value="Cation_efflux_CTD_sf"/>
</dbReference>
<dbReference type="InterPro" id="IPR058533">
    <property type="entry name" value="Cation_efflux_TM"/>
</dbReference>
<sequence>MTNKKYFLAYYQLESVFLGAKSFPLLPKKKAILVSLCISVMLMLAKFGAYFLTHSNAILTDAAESIVNVLASAFAFYSIYLATLPKDENHPYGHGKVEFFSAFVEGALISIAGLIIIFKSSYDLVFPKEIFQLLEGAVIIGGTGVVNLVVGYYLIRTGKKHRSLTLEADGKHLLTDAVTSAGLVLGILVIKITQVYWLDSVVSICLGIYIVYSGYKLTRTSVGGLMDESNIELVKTIVDIMQDNRQDAWIDVHNLRAQQYGSDLHIDCHMTLPYYYDLNQVHTEISDIDKLINGSGEHDTELFIHADPCLPECCNYCRMKNCPVRQEPFREEILWTVENATKNKKHFQ</sequence>
<evidence type="ECO:0000256" key="7">
    <source>
        <dbReference type="SAM" id="Phobius"/>
    </source>
</evidence>
<evidence type="ECO:0000259" key="8">
    <source>
        <dbReference type="Pfam" id="PF01545"/>
    </source>
</evidence>
<comment type="subcellular location">
    <subcellularLocation>
        <location evidence="1">Membrane</location>
        <topology evidence="1">Multi-pass membrane protein</topology>
    </subcellularLocation>
</comment>
<feature type="transmembrane region" description="Helical" evidence="7">
    <location>
        <begin position="196"/>
        <end position="215"/>
    </location>
</feature>
<evidence type="ECO:0000256" key="5">
    <source>
        <dbReference type="ARBA" id="ARBA00022989"/>
    </source>
</evidence>
<evidence type="ECO:0000313" key="11">
    <source>
        <dbReference type="Proteomes" id="UP000320300"/>
    </source>
</evidence>
<dbReference type="Pfam" id="PF16916">
    <property type="entry name" value="ZT_dimer"/>
    <property type="match status" value="1"/>
</dbReference>
<dbReference type="EMBL" id="FXTN01000002">
    <property type="protein sequence ID" value="SMO47587.1"/>
    <property type="molecule type" value="Genomic_DNA"/>
</dbReference>
<evidence type="ECO:0000313" key="10">
    <source>
        <dbReference type="EMBL" id="SMO47587.1"/>
    </source>
</evidence>
<dbReference type="NCBIfam" id="TIGR01297">
    <property type="entry name" value="CDF"/>
    <property type="match status" value="1"/>
</dbReference>
<evidence type="ECO:0000256" key="2">
    <source>
        <dbReference type="ARBA" id="ARBA00008114"/>
    </source>
</evidence>
<accession>A0A521BKC4</accession>
<dbReference type="InterPro" id="IPR027469">
    <property type="entry name" value="Cation_efflux_TMD_sf"/>
</dbReference>
<name>A0A521BKC4_9SPHI</name>
<dbReference type="Proteomes" id="UP000320300">
    <property type="component" value="Unassembled WGS sequence"/>
</dbReference>
<evidence type="ECO:0000256" key="6">
    <source>
        <dbReference type="ARBA" id="ARBA00023136"/>
    </source>
</evidence>
<dbReference type="GO" id="GO:0015341">
    <property type="term" value="F:zinc efflux antiporter activity"/>
    <property type="evidence" value="ECO:0007669"/>
    <property type="project" value="TreeGrafter"/>
</dbReference>
<evidence type="ECO:0000259" key="9">
    <source>
        <dbReference type="Pfam" id="PF16916"/>
    </source>
</evidence>
<dbReference type="Gene3D" id="3.30.70.1350">
    <property type="entry name" value="Cation efflux protein, cytoplasmic domain"/>
    <property type="match status" value="1"/>
</dbReference>
<dbReference type="GO" id="GO:0005886">
    <property type="term" value="C:plasma membrane"/>
    <property type="evidence" value="ECO:0007669"/>
    <property type="project" value="TreeGrafter"/>
</dbReference>
<reference evidence="10 11" key="1">
    <citation type="submission" date="2017-05" db="EMBL/GenBank/DDBJ databases">
        <authorList>
            <person name="Varghese N."/>
            <person name="Submissions S."/>
        </authorList>
    </citation>
    <scope>NUCLEOTIDE SEQUENCE [LARGE SCALE GENOMIC DNA]</scope>
    <source>
        <strain evidence="10 11">DSM 19036</strain>
    </source>
</reference>
<keyword evidence="5 7" id="KW-1133">Transmembrane helix</keyword>
<organism evidence="10 11">
    <name type="scientific">Pedobacter westerhofensis</name>
    <dbReference type="NCBI Taxonomy" id="425512"/>
    <lineage>
        <taxon>Bacteria</taxon>
        <taxon>Pseudomonadati</taxon>
        <taxon>Bacteroidota</taxon>
        <taxon>Sphingobacteriia</taxon>
        <taxon>Sphingobacteriales</taxon>
        <taxon>Sphingobacteriaceae</taxon>
        <taxon>Pedobacter</taxon>
    </lineage>
</organism>
<dbReference type="InterPro" id="IPR027470">
    <property type="entry name" value="Cation_efflux_CTD"/>
</dbReference>
<protein>
    <submittedName>
        <fullName evidence="10">Cation diffusion facilitator family transporter</fullName>
    </submittedName>
</protein>
<keyword evidence="4 7" id="KW-0812">Transmembrane</keyword>
<comment type="similarity">
    <text evidence="2">Belongs to the cation diffusion facilitator (CDF) transporter (TC 2.A.4) family.</text>
</comment>
<dbReference type="AlphaFoldDB" id="A0A521BKC4"/>